<evidence type="ECO:0000256" key="1">
    <source>
        <dbReference type="ARBA" id="ARBA00022679"/>
    </source>
</evidence>
<dbReference type="GO" id="GO:0007166">
    <property type="term" value="P:cell surface receptor signaling pathway"/>
    <property type="evidence" value="ECO:0007669"/>
    <property type="project" value="InterPro"/>
</dbReference>
<keyword evidence="4 5" id="KW-0067">ATP-binding</keyword>
<feature type="binding site" evidence="5">
    <location>
        <position position="306"/>
    </location>
    <ligand>
        <name>ATP</name>
        <dbReference type="ChEBI" id="CHEBI:30616"/>
    </ligand>
</feature>
<name>A0A5J9SMI2_9POAL</name>
<dbReference type="PROSITE" id="PS00108">
    <property type="entry name" value="PROTEIN_KINASE_ST"/>
    <property type="match status" value="1"/>
</dbReference>
<evidence type="ECO:0000256" key="3">
    <source>
        <dbReference type="ARBA" id="ARBA00022777"/>
    </source>
</evidence>
<dbReference type="Gene3D" id="1.10.510.10">
    <property type="entry name" value="Transferase(Phosphotransferase) domain 1"/>
    <property type="match status" value="1"/>
</dbReference>
<dbReference type="InterPro" id="IPR017441">
    <property type="entry name" value="Protein_kinase_ATP_BS"/>
</dbReference>
<dbReference type="InterPro" id="IPR056694">
    <property type="entry name" value="DUF7792"/>
</dbReference>
<evidence type="ECO:0000313" key="8">
    <source>
        <dbReference type="Proteomes" id="UP000324897"/>
    </source>
</evidence>
<feature type="non-terminal residue" evidence="7">
    <location>
        <position position="1"/>
    </location>
</feature>
<dbReference type="SMART" id="SM00220">
    <property type="entry name" value="S_TKc"/>
    <property type="match status" value="1"/>
</dbReference>
<keyword evidence="3" id="KW-0418">Kinase</keyword>
<proteinExistence type="predicted"/>
<accession>A0A5J9SMI2</accession>
<organism evidence="7 8">
    <name type="scientific">Eragrostis curvula</name>
    <name type="common">weeping love grass</name>
    <dbReference type="NCBI Taxonomy" id="38414"/>
    <lineage>
        <taxon>Eukaryota</taxon>
        <taxon>Viridiplantae</taxon>
        <taxon>Streptophyta</taxon>
        <taxon>Embryophyta</taxon>
        <taxon>Tracheophyta</taxon>
        <taxon>Spermatophyta</taxon>
        <taxon>Magnoliopsida</taxon>
        <taxon>Liliopsida</taxon>
        <taxon>Poales</taxon>
        <taxon>Poaceae</taxon>
        <taxon>PACMAD clade</taxon>
        <taxon>Chloridoideae</taxon>
        <taxon>Eragrostideae</taxon>
        <taxon>Eragrostidinae</taxon>
        <taxon>Eragrostis</taxon>
    </lineage>
</organism>
<comment type="caution">
    <text evidence="7">The sequence shown here is derived from an EMBL/GenBank/DDBJ whole genome shotgun (WGS) entry which is preliminary data.</text>
</comment>
<dbReference type="InterPro" id="IPR000719">
    <property type="entry name" value="Prot_kinase_dom"/>
</dbReference>
<feature type="domain" description="Protein kinase" evidence="6">
    <location>
        <begin position="277"/>
        <end position="555"/>
    </location>
</feature>
<keyword evidence="8" id="KW-1185">Reference proteome</keyword>
<dbReference type="GO" id="GO:0005524">
    <property type="term" value="F:ATP binding"/>
    <property type="evidence" value="ECO:0007669"/>
    <property type="project" value="UniProtKB-UniRule"/>
</dbReference>
<dbReference type="InterPro" id="IPR059179">
    <property type="entry name" value="MLKL-like_MCAfunc"/>
</dbReference>
<dbReference type="Gramene" id="TVU00218">
    <property type="protein sequence ID" value="TVU00218"/>
    <property type="gene ID" value="EJB05_54371"/>
</dbReference>
<dbReference type="PANTHER" id="PTHR27006">
    <property type="entry name" value="PROMASTIGOTE SURFACE ANTIGEN PROTEIN PSA"/>
    <property type="match status" value="1"/>
</dbReference>
<dbReference type="AlphaFoldDB" id="A0A5J9SMI2"/>
<dbReference type="PROSITE" id="PS50011">
    <property type="entry name" value="PROTEIN_KINASE_DOM"/>
    <property type="match status" value="1"/>
</dbReference>
<keyword evidence="1" id="KW-0808">Transferase</keyword>
<evidence type="ECO:0000256" key="5">
    <source>
        <dbReference type="PROSITE-ProRule" id="PRU10141"/>
    </source>
</evidence>
<dbReference type="InterPro" id="IPR008271">
    <property type="entry name" value="Ser/Thr_kinase_AS"/>
</dbReference>
<evidence type="ECO:0000256" key="4">
    <source>
        <dbReference type="ARBA" id="ARBA00022840"/>
    </source>
</evidence>
<dbReference type="PANTHER" id="PTHR27006:SF601">
    <property type="entry name" value="PROTEIN KINASE DOMAIN-CONTAINING PROTEIN"/>
    <property type="match status" value="1"/>
</dbReference>
<dbReference type="PROSITE" id="PS00107">
    <property type="entry name" value="PROTEIN_KINASE_ATP"/>
    <property type="match status" value="1"/>
</dbReference>
<dbReference type="Gene3D" id="1.20.930.20">
    <property type="entry name" value="Adaptor protein Cbl, N-terminal domain"/>
    <property type="match status" value="2"/>
</dbReference>
<reference evidence="7 8" key="1">
    <citation type="journal article" date="2019" name="Sci. Rep.">
        <title>A high-quality genome of Eragrostis curvula grass provides insights into Poaceae evolution and supports new strategies to enhance forage quality.</title>
        <authorList>
            <person name="Carballo J."/>
            <person name="Santos B.A.C.M."/>
            <person name="Zappacosta D."/>
            <person name="Garbus I."/>
            <person name="Selva J.P."/>
            <person name="Gallo C.A."/>
            <person name="Diaz A."/>
            <person name="Albertini E."/>
            <person name="Caccamo M."/>
            <person name="Echenique V."/>
        </authorList>
    </citation>
    <scope>NUCLEOTIDE SEQUENCE [LARGE SCALE GENOMIC DNA]</scope>
    <source>
        <strain evidence="8">cv. Victoria</strain>
        <tissue evidence="7">Leaf</tissue>
    </source>
</reference>
<evidence type="ECO:0000313" key="7">
    <source>
        <dbReference type="EMBL" id="TVU00218.1"/>
    </source>
</evidence>
<dbReference type="InterPro" id="IPR011009">
    <property type="entry name" value="Kinase-like_dom_sf"/>
</dbReference>
<evidence type="ECO:0000259" key="6">
    <source>
        <dbReference type="PROSITE" id="PS50011"/>
    </source>
</evidence>
<evidence type="ECO:0000256" key="2">
    <source>
        <dbReference type="ARBA" id="ARBA00022741"/>
    </source>
</evidence>
<dbReference type="Pfam" id="PF25055">
    <property type="entry name" value="DUF7792"/>
    <property type="match status" value="1"/>
</dbReference>
<dbReference type="Gene3D" id="3.30.200.20">
    <property type="entry name" value="Phosphorylase Kinase, domain 1"/>
    <property type="match status" value="1"/>
</dbReference>
<dbReference type="Proteomes" id="UP000324897">
    <property type="component" value="Unassembled WGS sequence"/>
</dbReference>
<gene>
    <name evidence="7" type="ORF">EJB05_54371</name>
</gene>
<sequence>MADVAFGGVEKIVKVALAIQEAVETVKQNNKECRAIEKCATRCTALLQQLGEQDTMKGEAMRGPLEDMAESLEEALQLVKKCQRKNHFCCFTHLWEAGDMAKELGRVQDDILRKLQLGNFATTIQANITLINIQNTLTAPPQLTLPPPLTSEVSQLDERTDAMKGEAMRGPLEDVAESLEEALELVKLCQRKHDFSRLWKAGDMAKELRRARHDILRKIGVGNLAITIQTTTSTLTNVQNARAAPSPQSLPLLRSNEVASGFTRFSLSDLRTATDDFSAENIIGHGGTATVYKGVLDDGQEVAIKKIWHGLLRFKESSLYIEINVVLKLKHTNIIRPLGYCHEKVMVFGQYENEWVRAESNTFCFIEEYMPKGSMDSFLEGIIIQGITQGIHYLHEQRVIHLDLKPGNILLGPDMNPRISDFGLATMLKHVDDEITRGDSLSGTPAYMAPENIGEGILSIKSDVYAFGVILFQTISGMSRPKKSPNLQDSVAWAEVAQDAERMEELFGHTMVDQPQQMEDIKRCIGVGLLCMQSDRRKRPTMADVILMLSGEKEIPIPGKASA</sequence>
<dbReference type="CDD" id="cd21037">
    <property type="entry name" value="MLKL_NTD"/>
    <property type="match status" value="1"/>
</dbReference>
<dbReference type="OrthoDB" id="688481at2759"/>
<dbReference type="InterPro" id="IPR036537">
    <property type="entry name" value="Adaptor_Cbl_N_dom_sf"/>
</dbReference>
<dbReference type="GO" id="GO:0004672">
    <property type="term" value="F:protein kinase activity"/>
    <property type="evidence" value="ECO:0007669"/>
    <property type="project" value="InterPro"/>
</dbReference>
<dbReference type="Pfam" id="PF00069">
    <property type="entry name" value="Pkinase"/>
    <property type="match status" value="1"/>
</dbReference>
<dbReference type="EMBL" id="RWGY01000622">
    <property type="protein sequence ID" value="TVU00218.1"/>
    <property type="molecule type" value="Genomic_DNA"/>
</dbReference>
<dbReference type="SUPFAM" id="SSF56112">
    <property type="entry name" value="Protein kinase-like (PK-like)"/>
    <property type="match status" value="1"/>
</dbReference>
<protein>
    <recommendedName>
        <fullName evidence="6">Protein kinase domain-containing protein</fullName>
    </recommendedName>
</protein>
<keyword evidence="2 5" id="KW-0547">Nucleotide-binding</keyword>